<feature type="transmembrane region" description="Helical" evidence="6">
    <location>
        <begin position="109"/>
        <end position="134"/>
    </location>
</feature>
<comment type="subcellular location">
    <subcellularLocation>
        <location evidence="1">Cell membrane</location>
        <topology evidence="1">Multi-pass membrane protein</topology>
    </subcellularLocation>
</comment>
<evidence type="ECO:0000256" key="6">
    <source>
        <dbReference type="SAM" id="Phobius"/>
    </source>
</evidence>
<reference evidence="7 8" key="1">
    <citation type="submission" date="2018-02" db="EMBL/GenBank/DDBJ databases">
        <title>Subsurface microbial communities from deep shales in Ohio and West Virginia, USA.</title>
        <authorList>
            <person name="Wrighton K."/>
        </authorList>
    </citation>
    <scope>NUCLEOTIDE SEQUENCE [LARGE SCALE GENOMIC DNA]</scope>
    <source>
        <strain evidence="7 8">OWC-G53F</strain>
    </source>
</reference>
<organism evidence="7 8">
    <name type="scientific">Methylobacter tundripaludum</name>
    <dbReference type="NCBI Taxonomy" id="173365"/>
    <lineage>
        <taxon>Bacteria</taxon>
        <taxon>Pseudomonadati</taxon>
        <taxon>Pseudomonadota</taxon>
        <taxon>Gammaproteobacteria</taxon>
        <taxon>Methylococcales</taxon>
        <taxon>Methylococcaceae</taxon>
        <taxon>Methylobacter</taxon>
    </lineage>
</organism>
<evidence type="ECO:0000313" key="7">
    <source>
        <dbReference type="EMBL" id="PPK69380.1"/>
    </source>
</evidence>
<dbReference type="PANTHER" id="PTHR30294">
    <property type="entry name" value="MEMBRANE COMPONENT OF ABC TRANSPORTER YHHJ-RELATED"/>
    <property type="match status" value="1"/>
</dbReference>
<protein>
    <submittedName>
        <fullName evidence="7">ABC-2 type transport system permease protein</fullName>
    </submittedName>
</protein>
<evidence type="ECO:0000256" key="5">
    <source>
        <dbReference type="ARBA" id="ARBA00023136"/>
    </source>
</evidence>
<keyword evidence="4 6" id="KW-1133">Transmembrane helix</keyword>
<sequence length="252" mass="27576">MSMILAIASREFRSLFLSPMAWTILAVLQFILAFLFLTQVEAFTSLQPKLASIEGAPGLTDIIVPPLFGNAGIILLLVTPLLTMRLICEERRNKTLSLLLSAPVSNIDIILGKYLGLLGLMLLIIALITLMPLSLLSGAELDFGKLFANILALLLLVTAFTAIGLFMSCVAGHPTVAAMGAFGMLLLLWILDWSAGMNDQRSELLEYLSILRHFQNIQSGLISSADLSYFVLFTATFITLSIRSLDNDRLQK</sequence>
<keyword evidence="3 6" id="KW-0812">Transmembrane</keyword>
<feature type="transmembrane region" description="Helical" evidence="6">
    <location>
        <begin position="66"/>
        <end position="88"/>
    </location>
</feature>
<feature type="transmembrane region" description="Helical" evidence="6">
    <location>
        <begin position="146"/>
        <end position="167"/>
    </location>
</feature>
<comment type="caution">
    <text evidence="7">The sequence shown here is derived from an EMBL/GenBank/DDBJ whole genome shotgun (WGS) entry which is preliminary data.</text>
</comment>
<gene>
    <name evidence="7" type="ORF">B0F88_110166</name>
</gene>
<evidence type="ECO:0000256" key="4">
    <source>
        <dbReference type="ARBA" id="ARBA00022989"/>
    </source>
</evidence>
<name>A0A2S6GW25_9GAMM</name>
<dbReference type="GO" id="GO:0005886">
    <property type="term" value="C:plasma membrane"/>
    <property type="evidence" value="ECO:0007669"/>
    <property type="project" value="UniProtKB-SubCell"/>
</dbReference>
<dbReference type="AlphaFoldDB" id="A0A2S6GW25"/>
<keyword evidence="5 6" id="KW-0472">Membrane</keyword>
<evidence type="ECO:0000313" key="8">
    <source>
        <dbReference type="Proteomes" id="UP000238071"/>
    </source>
</evidence>
<feature type="transmembrane region" description="Helical" evidence="6">
    <location>
        <begin position="227"/>
        <end position="245"/>
    </location>
</feature>
<accession>A0A2S6GW25</accession>
<feature type="transmembrane region" description="Helical" evidence="6">
    <location>
        <begin position="174"/>
        <end position="191"/>
    </location>
</feature>
<dbReference type="GO" id="GO:0140359">
    <property type="term" value="F:ABC-type transporter activity"/>
    <property type="evidence" value="ECO:0007669"/>
    <property type="project" value="InterPro"/>
</dbReference>
<proteinExistence type="predicted"/>
<keyword evidence="2" id="KW-1003">Cell membrane</keyword>
<dbReference type="Proteomes" id="UP000238071">
    <property type="component" value="Unassembled WGS sequence"/>
</dbReference>
<dbReference type="EMBL" id="PTIY01000010">
    <property type="protein sequence ID" value="PPK69380.1"/>
    <property type="molecule type" value="Genomic_DNA"/>
</dbReference>
<evidence type="ECO:0000256" key="2">
    <source>
        <dbReference type="ARBA" id="ARBA00022475"/>
    </source>
</evidence>
<keyword evidence="8" id="KW-1185">Reference proteome</keyword>
<dbReference type="InterPro" id="IPR051449">
    <property type="entry name" value="ABC-2_transporter_component"/>
</dbReference>
<dbReference type="Pfam" id="PF12679">
    <property type="entry name" value="ABC2_membrane_2"/>
    <property type="match status" value="1"/>
</dbReference>
<evidence type="ECO:0000256" key="3">
    <source>
        <dbReference type="ARBA" id="ARBA00022692"/>
    </source>
</evidence>
<evidence type="ECO:0000256" key="1">
    <source>
        <dbReference type="ARBA" id="ARBA00004651"/>
    </source>
</evidence>
<dbReference type="PANTHER" id="PTHR30294:SF29">
    <property type="entry name" value="MULTIDRUG ABC TRANSPORTER PERMEASE YBHS-RELATED"/>
    <property type="match status" value="1"/>
</dbReference>